<organism evidence="1 2">
    <name type="scientific">Pistacia integerrima</name>
    <dbReference type="NCBI Taxonomy" id="434235"/>
    <lineage>
        <taxon>Eukaryota</taxon>
        <taxon>Viridiplantae</taxon>
        <taxon>Streptophyta</taxon>
        <taxon>Embryophyta</taxon>
        <taxon>Tracheophyta</taxon>
        <taxon>Spermatophyta</taxon>
        <taxon>Magnoliopsida</taxon>
        <taxon>eudicotyledons</taxon>
        <taxon>Gunneridae</taxon>
        <taxon>Pentapetalae</taxon>
        <taxon>rosids</taxon>
        <taxon>malvids</taxon>
        <taxon>Sapindales</taxon>
        <taxon>Anacardiaceae</taxon>
        <taxon>Pistacia</taxon>
    </lineage>
</organism>
<evidence type="ECO:0000313" key="2">
    <source>
        <dbReference type="Proteomes" id="UP001163603"/>
    </source>
</evidence>
<gene>
    <name evidence="1" type="ORF">Pint_32038</name>
</gene>
<evidence type="ECO:0000313" key="1">
    <source>
        <dbReference type="EMBL" id="KAJ0021441.1"/>
    </source>
</evidence>
<proteinExistence type="predicted"/>
<sequence>MSTPSKSKTRQATPSSSAANQNGGGRLFTDSDEVRLLKTLEKLTKSTPPSPQITSQITYKLRTLRTKYHKQARTKSLIKTPHDQKLFKIARKIWGKQIKRKSKRLGDLQSSDKEEQEEEENVALVEAERNDEREQEREEVVNLEDYPALVGEFSKYLPLSLVRREALRSLGSGKLREMDEKWKSIGIEEAKIVIKKAELVKEQTGLIMEVLGDSANGN</sequence>
<keyword evidence="2" id="KW-1185">Reference proteome</keyword>
<protein>
    <submittedName>
        <fullName evidence="1">Uncharacterized protein</fullName>
    </submittedName>
</protein>
<name>A0ACC0XST4_9ROSI</name>
<reference evidence="2" key="1">
    <citation type="journal article" date="2023" name="G3 (Bethesda)">
        <title>Genome assembly and association tests identify interacting loci associated with vigor, precocity, and sex in interspecific pistachio rootstocks.</title>
        <authorList>
            <person name="Palmer W."/>
            <person name="Jacygrad E."/>
            <person name="Sagayaradj S."/>
            <person name="Cavanaugh K."/>
            <person name="Han R."/>
            <person name="Bertier L."/>
            <person name="Beede B."/>
            <person name="Kafkas S."/>
            <person name="Golino D."/>
            <person name="Preece J."/>
            <person name="Michelmore R."/>
        </authorList>
    </citation>
    <scope>NUCLEOTIDE SEQUENCE [LARGE SCALE GENOMIC DNA]</scope>
</reference>
<comment type="caution">
    <text evidence="1">The sequence shown here is derived from an EMBL/GenBank/DDBJ whole genome shotgun (WGS) entry which is preliminary data.</text>
</comment>
<dbReference type="Proteomes" id="UP001163603">
    <property type="component" value="Chromosome 11"/>
</dbReference>
<accession>A0ACC0XST4</accession>
<dbReference type="EMBL" id="CM047746">
    <property type="protein sequence ID" value="KAJ0021441.1"/>
    <property type="molecule type" value="Genomic_DNA"/>
</dbReference>